<organism evidence="3 4">
    <name type="scientific">Oceanispirochaeta crateris</name>
    <dbReference type="NCBI Taxonomy" id="2518645"/>
    <lineage>
        <taxon>Bacteria</taxon>
        <taxon>Pseudomonadati</taxon>
        <taxon>Spirochaetota</taxon>
        <taxon>Spirochaetia</taxon>
        <taxon>Spirochaetales</taxon>
        <taxon>Spirochaetaceae</taxon>
        <taxon>Oceanispirochaeta</taxon>
    </lineage>
</organism>
<evidence type="ECO:0000259" key="2">
    <source>
        <dbReference type="Pfam" id="PF01970"/>
    </source>
</evidence>
<sequence length="517" mass="55118">MDAFLQILQGGASVFTEPMSLVFLSLGFFIGIIFGSLPGLTATLAIVLLLPMTYSLPLSQALVMCAGVYMAGTYSGCISAITINIPGAPASMMTNLEGYPMMRRGEGAKAIGSVTIGSAIGGTIGSILLILVAPITMELALKIRTPGKGALIFFALVVVSLLSDSKAKGLISLVFGCMLATIGMDVLSSASRFTFQIPSMLQGIELTTIIIGAFALSEMLAQSTVNNAEYKERVKKANTKRFKRKDFFPTFKEMKEIGFRTYIKSSLIGYIIGVLPGSGASMAAFVSYAEAKRSSKHPEKYGKGYSEGMVAAETANNAVCGGALIPMLSLGIPGDGVTAVVLGVLMIYGIVPGPTLLTQQMGDIAPMFIALLISAAVLLPLSLFLFGPLYLKIAGIPRMPLYSSIGLIAILGVYASTLDFFQMAVALIIGVLMYFLGKQNYPKVPFILGVILGPLFELYLRTAMSLSNGNPMIFLTSPDSLFFLLLTLFFAIFLPRVNKKSHDKVIVKEEETVCCND</sequence>
<dbReference type="Proteomes" id="UP000324209">
    <property type="component" value="Chromosome"/>
</dbReference>
<accession>A0A5C1QUA6</accession>
<feature type="transmembrane region" description="Helical" evidence="1">
    <location>
        <begin position="62"/>
        <end position="85"/>
    </location>
</feature>
<feature type="transmembrane region" description="Helical" evidence="1">
    <location>
        <begin position="199"/>
        <end position="217"/>
    </location>
</feature>
<dbReference type="AlphaFoldDB" id="A0A5C1QUA6"/>
<feature type="transmembrane region" description="Helical" evidence="1">
    <location>
        <begin position="20"/>
        <end position="50"/>
    </location>
</feature>
<feature type="transmembrane region" description="Helical" evidence="1">
    <location>
        <begin position="364"/>
        <end position="387"/>
    </location>
</feature>
<feature type="transmembrane region" description="Helical" evidence="1">
    <location>
        <begin position="337"/>
        <end position="358"/>
    </location>
</feature>
<feature type="transmembrane region" description="Helical" evidence="1">
    <location>
        <begin position="421"/>
        <end position="437"/>
    </location>
</feature>
<name>A0A5C1QUA6_9SPIO</name>
<feature type="transmembrane region" description="Helical" evidence="1">
    <location>
        <begin position="110"/>
        <end position="133"/>
    </location>
</feature>
<dbReference type="PANTHER" id="PTHR35342:SF5">
    <property type="entry name" value="TRICARBOXYLIC TRANSPORT PROTEIN"/>
    <property type="match status" value="1"/>
</dbReference>
<proteinExistence type="predicted"/>
<dbReference type="PANTHER" id="PTHR35342">
    <property type="entry name" value="TRICARBOXYLIC TRANSPORT PROTEIN"/>
    <property type="match status" value="1"/>
</dbReference>
<dbReference type="OrthoDB" id="9781349at2"/>
<evidence type="ECO:0000256" key="1">
    <source>
        <dbReference type="SAM" id="Phobius"/>
    </source>
</evidence>
<feature type="transmembrane region" description="Helical" evidence="1">
    <location>
        <begin position="444"/>
        <end position="460"/>
    </location>
</feature>
<dbReference type="RefSeq" id="WP_149487715.1">
    <property type="nucleotide sequence ID" value="NZ_CP036150.1"/>
</dbReference>
<feature type="transmembrane region" description="Helical" evidence="1">
    <location>
        <begin position="399"/>
        <end position="415"/>
    </location>
</feature>
<keyword evidence="4" id="KW-1185">Reference proteome</keyword>
<feature type="transmembrane region" description="Helical" evidence="1">
    <location>
        <begin position="169"/>
        <end position="187"/>
    </location>
</feature>
<keyword evidence="1" id="KW-0812">Transmembrane</keyword>
<dbReference type="InterPro" id="IPR002823">
    <property type="entry name" value="DUF112_TM"/>
</dbReference>
<keyword evidence="1" id="KW-0472">Membrane</keyword>
<reference evidence="3 4" key="1">
    <citation type="submission" date="2019-02" db="EMBL/GenBank/DDBJ databases">
        <title>Complete Genome Sequence and Methylome Analysis of free living Spirochaetas.</title>
        <authorList>
            <person name="Fomenkov A."/>
            <person name="Dubinina G."/>
            <person name="Leshcheva N."/>
            <person name="Mikheeva N."/>
            <person name="Grabovich M."/>
            <person name="Vincze T."/>
            <person name="Roberts R.J."/>
        </authorList>
    </citation>
    <scope>NUCLEOTIDE SEQUENCE [LARGE SCALE GENOMIC DNA]</scope>
    <source>
        <strain evidence="3 4">K2</strain>
    </source>
</reference>
<dbReference type="KEGG" id="ock:EXM22_17235"/>
<feature type="transmembrane region" description="Helical" evidence="1">
    <location>
        <begin position="267"/>
        <end position="289"/>
    </location>
</feature>
<gene>
    <name evidence="3" type="ORF">EXM22_17235</name>
</gene>
<feature type="transmembrane region" description="Helical" evidence="1">
    <location>
        <begin position="145"/>
        <end position="163"/>
    </location>
</feature>
<evidence type="ECO:0000313" key="3">
    <source>
        <dbReference type="EMBL" id="QEN09642.1"/>
    </source>
</evidence>
<protein>
    <submittedName>
        <fullName evidence="3">Tricarboxylate transporter</fullName>
    </submittedName>
</protein>
<dbReference type="EMBL" id="CP036150">
    <property type="protein sequence ID" value="QEN09642.1"/>
    <property type="molecule type" value="Genomic_DNA"/>
</dbReference>
<keyword evidence="1" id="KW-1133">Transmembrane helix</keyword>
<dbReference type="Pfam" id="PF01970">
    <property type="entry name" value="TctA"/>
    <property type="match status" value="1"/>
</dbReference>
<feature type="domain" description="DUF112" evidence="2">
    <location>
        <begin position="21"/>
        <end position="448"/>
    </location>
</feature>
<evidence type="ECO:0000313" key="4">
    <source>
        <dbReference type="Proteomes" id="UP000324209"/>
    </source>
</evidence>
<feature type="transmembrane region" description="Helical" evidence="1">
    <location>
        <begin position="472"/>
        <end position="494"/>
    </location>
</feature>